<evidence type="ECO:0000313" key="7">
    <source>
        <dbReference type="EMBL" id="KAK4097448.1"/>
    </source>
</evidence>
<feature type="region of interest" description="Disordered" evidence="5">
    <location>
        <begin position="1"/>
        <end position="32"/>
    </location>
</feature>
<evidence type="ECO:0000313" key="8">
    <source>
        <dbReference type="Proteomes" id="UP001305647"/>
    </source>
</evidence>
<keyword evidence="1" id="KW-0479">Metal-binding</keyword>
<evidence type="ECO:0000256" key="4">
    <source>
        <dbReference type="PROSITE-ProRule" id="PRU00134"/>
    </source>
</evidence>
<dbReference type="SUPFAM" id="SSF144232">
    <property type="entry name" value="HIT/MYND zinc finger-like"/>
    <property type="match status" value="1"/>
</dbReference>
<dbReference type="GO" id="GO:0008270">
    <property type="term" value="F:zinc ion binding"/>
    <property type="evidence" value="ECO:0007669"/>
    <property type="project" value="UniProtKB-KW"/>
</dbReference>
<keyword evidence="8" id="KW-1185">Reference proteome</keyword>
<accession>A0AAN6PTE3</accession>
<evidence type="ECO:0000256" key="5">
    <source>
        <dbReference type="SAM" id="MobiDB-lite"/>
    </source>
</evidence>
<sequence>MSSSTTPSSQTGVRVQGIQGQKATKRQTQTQETRAPLSYKLIQISTTSFQRFDKLDHPQIRHICRINPEVQEFCIMCAQPSNPVYQCKNCEAAQYCSWECKVDDVQHHLLVCSQWLGFSHPLSLCMARILVFPAQSTTPVFAWAQMKHIEGEPSAQLIIEHPELSVFADNLFPGGIDTVPQIARIGCINECRALTAPKSMQQTPKPQDGKHAFRTSPLGHGLFVLEWLPSTSTNLGMDWINRSIQYTTSLNTHHMRPGHTWLWTGPIVVLSLDVSKIYTQAKTIALDHVTLRDVRHALDFFSLNLRNPALPASLPSPGTPGSLVKTSRFPYPVAGGVKVNEIHSPIARAMGVADLLEPVIVSRDLPSTNRELQGVSVLGAALGLAWVVRVVLCHEKGSSVIPAVINAVYTADKTTATAEKKSLPRSGDGIVFLSAGGEPLLKEHVQALLEFIQEHRIEADDKRKFKPDDFNLFWAKFRTKHKLRADMPSPYEAHPVLCDVQPGDTFALCTDTFRVLLRKKQGLKMYDDGSVTFEVRAQTKFKCSQRWFRS</sequence>
<evidence type="ECO:0000256" key="3">
    <source>
        <dbReference type="ARBA" id="ARBA00022833"/>
    </source>
</evidence>
<dbReference type="InterPro" id="IPR002893">
    <property type="entry name" value="Znf_MYND"/>
</dbReference>
<name>A0AAN6PTE3_9PEZI</name>
<protein>
    <recommendedName>
        <fullName evidence="6">MYND-type domain-containing protein</fullName>
    </recommendedName>
</protein>
<evidence type="ECO:0000256" key="2">
    <source>
        <dbReference type="ARBA" id="ARBA00022771"/>
    </source>
</evidence>
<feature type="domain" description="MYND-type" evidence="6">
    <location>
        <begin position="74"/>
        <end position="112"/>
    </location>
</feature>
<proteinExistence type="predicted"/>
<gene>
    <name evidence="7" type="ORF">N658DRAFT_561783</name>
</gene>
<dbReference type="Proteomes" id="UP001305647">
    <property type="component" value="Unassembled WGS sequence"/>
</dbReference>
<dbReference type="PROSITE" id="PS01360">
    <property type="entry name" value="ZF_MYND_1"/>
    <property type="match status" value="1"/>
</dbReference>
<keyword evidence="3" id="KW-0862">Zinc</keyword>
<evidence type="ECO:0000256" key="1">
    <source>
        <dbReference type="ARBA" id="ARBA00022723"/>
    </source>
</evidence>
<dbReference type="EMBL" id="MU863675">
    <property type="protein sequence ID" value="KAK4097448.1"/>
    <property type="molecule type" value="Genomic_DNA"/>
</dbReference>
<dbReference type="PROSITE" id="PS50865">
    <property type="entry name" value="ZF_MYND_2"/>
    <property type="match status" value="1"/>
</dbReference>
<dbReference type="AlphaFoldDB" id="A0AAN6PTE3"/>
<organism evidence="7 8">
    <name type="scientific">Parathielavia hyrcaniae</name>
    <dbReference type="NCBI Taxonomy" id="113614"/>
    <lineage>
        <taxon>Eukaryota</taxon>
        <taxon>Fungi</taxon>
        <taxon>Dikarya</taxon>
        <taxon>Ascomycota</taxon>
        <taxon>Pezizomycotina</taxon>
        <taxon>Sordariomycetes</taxon>
        <taxon>Sordariomycetidae</taxon>
        <taxon>Sordariales</taxon>
        <taxon>Chaetomiaceae</taxon>
        <taxon>Parathielavia</taxon>
    </lineage>
</organism>
<keyword evidence="2 4" id="KW-0863">Zinc-finger</keyword>
<evidence type="ECO:0000259" key="6">
    <source>
        <dbReference type="PROSITE" id="PS50865"/>
    </source>
</evidence>
<reference evidence="7" key="1">
    <citation type="journal article" date="2023" name="Mol. Phylogenet. Evol.">
        <title>Genome-scale phylogeny and comparative genomics of the fungal order Sordariales.</title>
        <authorList>
            <person name="Hensen N."/>
            <person name="Bonometti L."/>
            <person name="Westerberg I."/>
            <person name="Brannstrom I.O."/>
            <person name="Guillou S."/>
            <person name="Cros-Aarteil S."/>
            <person name="Calhoun S."/>
            <person name="Haridas S."/>
            <person name="Kuo A."/>
            <person name="Mondo S."/>
            <person name="Pangilinan J."/>
            <person name="Riley R."/>
            <person name="LaButti K."/>
            <person name="Andreopoulos B."/>
            <person name="Lipzen A."/>
            <person name="Chen C."/>
            <person name="Yan M."/>
            <person name="Daum C."/>
            <person name="Ng V."/>
            <person name="Clum A."/>
            <person name="Steindorff A."/>
            <person name="Ohm R.A."/>
            <person name="Martin F."/>
            <person name="Silar P."/>
            <person name="Natvig D.O."/>
            <person name="Lalanne C."/>
            <person name="Gautier V."/>
            <person name="Ament-Velasquez S.L."/>
            <person name="Kruys A."/>
            <person name="Hutchinson M.I."/>
            <person name="Powell A.J."/>
            <person name="Barry K."/>
            <person name="Miller A.N."/>
            <person name="Grigoriev I.V."/>
            <person name="Debuchy R."/>
            <person name="Gladieux P."/>
            <person name="Hiltunen Thoren M."/>
            <person name="Johannesson H."/>
        </authorList>
    </citation>
    <scope>NUCLEOTIDE SEQUENCE</scope>
    <source>
        <strain evidence="7">CBS 757.83</strain>
    </source>
</reference>
<reference evidence="7" key="2">
    <citation type="submission" date="2023-05" db="EMBL/GenBank/DDBJ databases">
        <authorList>
            <consortium name="Lawrence Berkeley National Laboratory"/>
            <person name="Steindorff A."/>
            <person name="Hensen N."/>
            <person name="Bonometti L."/>
            <person name="Westerberg I."/>
            <person name="Brannstrom I.O."/>
            <person name="Guillou S."/>
            <person name="Cros-Aarteil S."/>
            <person name="Calhoun S."/>
            <person name="Haridas S."/>
            <person name="Kuo A."/>
            <person name="Mondo S."/>
            <person name="Pangilinan J."/>
            <person name="Riley R."/>
            <person name="Labutti K."/>
            <person name="Andreopoulos B."/>
            <person name="Lipzen A."/>
            <person name="Chen C."/>
            <person name="Yanf M."/>
            <person name="Daum C."/>
            <person name="Ng V."/>
            <person name="Clum A."/>
            <person name="Ohm R."/>
            <person name="Martin F."/>
            <person name="Silar P."/>
            <person name="Natvig D."/>
            <person name="Lalanne C."/>
            <person name="Gautier V."/>
            <person name="Ament-Velasquez S.L."/>
            <person name="Kruys A."/>
            <person name="Hutchinson M.I."/>
            <person name="Powell A.J."/>
            <person name="Barry K."/>
            <person name="Miller A.N."/>
            <person name="Grigoriev I.V."/>
            <person name="Debuchy R."/>
            <person name="Gladieux P."/>
            <person name="Thoren M.H."/>
            <person name="Johannesson H."/>
        </authorList>
    </citation>
    <scope>NUCLEOTIDE SEQUENCE</scope>
    <source>
        <strain evidence="7">CBS 757.83</strain>
    </source>
</reference>
<comment type="caution">
    <text evidence="7">The sequence shown here is derived from an EMBL/GenBank/DDBJ whole genome shotgun (WGS) entry which is preliminary data.</text>
</comment>